<dbReference type="EMBL" id="OU594949">
    <property type="protein sequence ID" value="CAG9293992.1"/>
    <property type="molecule type" value="Genomic_DNA"/>
</dbReference>
<protein>
    <submittedName>
        <fullName evidence="1">Uncharacterized protein</fullName>
    </submittedName>
</protein>
<accession>A0A8J9T7H6</accession>
<organism evidence="1">
    <name type="scientific">Phaeodactylum tricornutum</name>
    <name type="common">Diatom</name>
    <dbReference type="NCBI Taxonomy" id="2850"/>
    <lineage>
        <taxon>Eukaryota</taxon>
        <taxon>Sar</taxon>
        <taxon>Stramenopiles</taxon>
        <taxon>Ochrophyta</taxon>
        <taxon>Bacillariophyta</taxon>
        <taxon>Bacillariophyceae</taxon>
        <taxon>Bacillariophycidae</taxon>
        <taxon>Naviculales</taxon>
        <taxon>Phaeodactylaceae</taxon>
        <taxon>Phaeodactylum</taxon>
    </lineage>
</organism>
<dbReference type="Proteomes" id="UP000836788">
    <property type="component" value="Chromosome 8"/>
</dbReference>
<proteinExistence type="predicted"/>
<name>A0A8J9T7H6_PHATR</name>
<dbReference type="AlphaFoldDB" id="A0A8J9T7H6"/>
<sequence>MSSSRRNLHREDIVVTPRNFEQSPIVNLSKTENVPSPDQHSLDKCINGTATSSRALNLLAYDLSNLEPKKEKWEASRPHTLSQSTRKKREEALYPALAKGQSTPDFDTDTLLSRARIQRSGENATTLLARIQGTSMQSINGNLMLEERNSAHNSPYITSGLYDSRYHTRFRFENNSHPSSNALNSGQMTNCKLPVSGQSGNHQLPLLPQIEICPGMFIPLRGSEETWRALKNGKTESVDCFCCQVKLLCVVDAKYVLCPECRVVSPAAAEKKQPPGILLHGVGLGVVVDAFNTKL</sequence>
<evidence type="ECO:0000313" key="1">
    <source>
        <dbReference type="EMBL" id="CAG9293992.1"/>
    </source>
</evidence>
<gene>
    <name evidence="1" type="ORF">PTTT1_LOCUS53268</name>
</gene>
<reference evidence="1" key="1">
    <citation type="submission" date="2022-02" db="EMBL/GenBank/DDBJ databases">
        <authorList>
            <person name="Giguere J D."/>
        </authorList>
    </citation>
    <scope>NUCLEOTIDE SEQUENCE</scope>
    <source>
        <strain evidence="1">CCAP 1055/1</strain>
    </source>
</reference>